<evidence type="ECO:0000256" key="4">
    <source>
        <dbReference type="ARBA" id="ARBA00022544"/>
    </source>
</evidence>
<dbReference type="GO" id="GO:0009847">
    <property type="term" value="P:spore germination"/>
    <property type="evidence" value="ECO:0007669"/>
    <property type="project" value="InterPro"/>
</dbReference>
<organism evidence="9 10">
    <name type="scientific">Formimonas warabiya</name>
    <dbReference type="NCBI Taxonomy" id="1761012"/>
    <lineage>
        <taxon>Bacteria</taxon>
        <taxon>Bacillati</taxon>
        <taxon>Bacillota</taxon>
        <taxon>Clostridia</taxon>
        <taxon>Eubacteriales</taxon>
        <taxon>Peptococcaceae</taxon>
        <taxon>Candidatus Formimonas</taxon>
    </lineage>
</organism>
<keyword evidence="7 8" id="KW-0472">Membrane</keyword>
<feature type="transmembrane region" description="Helical" evidence="8">
    <location>
        <begin position="269"/>
        <end position="293"/>
    </location>
</feature>
<feature type="transmembrane region" description="Helical" evidence="8">
    <location>
        <begin position="216"/>
        <end position="239"/>
    </location>
</feature>
<dbReference type="NCBIfam" id="TIGR00912">
    <property type="entry name" value="2A0309"/>
    <property type="match status" value="1"/>
</dbReference>
<dbReference type="EMBL" id="CP017634">
    <property type="protein sequence ID" value="ATW23398.1"/>
    <property type="molecule type" value="Genomic_DNA"/>
</dbReference>
<gene>
    <name evidence="9" type="ORF">DCMF_00060</name>
</gene>
<keyword evidence="5 8" id="KW-0812">Transmembrane</keyword>
<dbReference type="PANTHER" id="PTHR34975:SF2">
    <property type="entry name" value="SPORE GERMINATION PROTEIN A2"/>
    <property type="match status" value="1"/>
</dbReference>
<feature type="transmembrane region" description="Helical" evidence="8">
    <location>
        <begin position="183"/>
        <end position="204"/>
    </location>
</feature>
<feature type="transmembrane region" description="Helical" evidence="8">
    <location>
        <begin position="305"/>
        <end position="328"/>
    </location>
</feature>
<evidence type="ECO:0000256" key="8">
    <source>
        <dbReference type="SAM" id="Phobius"/>
    </source>
</evidence>
<dbReference type="OrthoDB" id="1675410at2"/>
<dbReference type="Gene3D" id="1.20.1740.10">
    <property type="entry name" value="Amino acid/polyamine transporter I"/>
    <property type="match status" value="1"/>
</dbReference>
<dbReference type="AlphaFoldDB" id="A0A3G1KLX5"/>
<evidence type="ECO:0000313" key="10">
    <source>
        <dbReference type="Proteomes" id="UP000323521"/>
    </source>
</evidence>
<evidence type="ECO:0000256" key="7">
    <source>
        <dbReference type="ARBA" id="ARBA00023136"/>
    </source>
</evidence>
<evidence type="ECO:0000256" key="1">
    <source>
        <dbReference type="ARBA" id="ARBA00004141"/>
    </source>
</evidence>
<dbReference type="InterPro" id="IPR004761">
    <property type="entry name" value="Spore_GerAB"/>
</dbReference>
<comment type="subcellular location">
    <subcellularLocation>
        <location evidence="1">Membrane</location>
        <topology evidence="1">Multi-pass membrane protein</topology>
    </subcellularLocation>
</comment>
<keyword evidence="6 8" id="KW-1133">Transmembrane helix</keyword>
<sequence length="370" mass="41263">MLEKGKISPGQAAVLMILTVLATENLIQPTISANYARADAWMLTVFAAVFQLGLIFIIDRTGKMFPGESPVHWTRTVLGTYLGMAVIILYLFYQLWLNCLIIRTIAEFLLTAFMPDTPIAVFVIVLTLLAAWVVKAGLEVLVRCATFIIPVFLVTFCLILVLLVREMDLSQITPVLEQGIKPVLKGSILPIVWRGEIVLMFFLWPYLNRPEQGFKAMVWVVVAITIVMLPTTIAVTTIFGPTAPHHIFPTYALVRYISVGQFVERVDAVVMALWIAGAFIKIGAFYYVVCLVLSELLKLKEYQAVVYPLGVIQGVLSIAVAPNVAVLTRILDRVVTSSGLTFEYLIPIVLIVCAYLRGLHRKPHDQVQER</sequence>
<evidence type="ECO:0000256" key="2">
    <source>
        <dbReference type="ARBA" id="ARBA00007998"/>
    </source>
</evidence>
<proteinExistence type="inferred from homology"/>
<evidence type="ECO:0008006" key="11">
    <source>
        <dbReference type="Google" id="ProtNLM"/>
    </source>
</evidence>
<comment type="similarity">
    <text evidence="2">Belongs to the amino acid-polyamine-organocation (APC) superfamily. Spore germination protein (SGP) (TC 2.A.3.9) family.</text>
</comment>
<keyword evidence="4" id="KW-0309">Germination</keyword>
<feature type="transmembrane region" description="Helical" evidence="8">
    <location>
        <begin position="140"/>
        <end position="163"/>
    </location>
</feature>
<dbReference type="Pfam" id="PF03845">
    <property type="entry name" value="Spore_permease"/>
    <property type="match status" value="1"/>
</dbReference>
<dbReference type="PANTHER" id="PTHR34975">
    <property type="entry name" value="SPORE GERMINATION PROTEIN A2"/>
    <property type="match status" value="1"/>
</dbReference>
<feature type="transmembrane region" description="Helical" evidence="8">
    <location>
        <begin position="334"/>
        <end position="356"/>
    </location>
</feature>
<dbReference type="GO" id="GO:0016020">
    <property type="term" value="C:membrane"/>
    <property type="evidence" value="ECO:0007669"/>
    <property type="project" value="UniProtKB-SubCell"/>
</dbReference>
<accession>A0A3G1KLX5</accession>
<keyword evidence="10" id="KW-1185">Reference proteome</keyword>
<keyword evidence="3" id="KW-0813">Transport</keyword>
<evidence type="ECO:0000256" key="3">
    <source>
        <dbReference type="ARBA" id="ARBA00022448"/>
    </source>
</evidence>
<name>A0A3G1KLX5_FORW1</name>
<dbReference type="KEGG" id="fwa:DCMF_00060"/>
<reference evidence="9 10" key="1">
    <citation type="submission" date="2016-10" db="EMBL/GenBank/DDBJ databases">
        <title>Complete Genome Sequence of Peptococcaceae strain DCMF.</title>
        <authorList>
            <person name="Edwards R.J."/>
            <person name="Holland S.I."/>
            <person name="Deshpande N.P."/>
            <person name="Wong Y.K."/>
            <person name="Ertan H."/>
            <person name="Manefield M."/>
            <person name="Russell T.L."/>
            <person name="Lee M.J."/>
        </authorList>
    </citation>
    <scope>NUCLEOTIDE SEQUENCE [LARGE SCALE GENOMIC DNA]</scope>
    <source>
        <strain evidence="9 10">DCMF</strain>
    </source>
</reference>
<evidence type="ECO:0000256" key="6">
    <source>
        <dbReference type="ARBA" id="ARBA00022989"/>
    </source>
</evidence>
<dbReference type="Proteomes" id="UP000323521">
    <property type="component" value="Chromosome"/>
</dbReference>
<evidence type="ECO:0000256" key="5">
    <source>
        <dbReference type="ARBA" id="ARBA00022692"/>
    </source>
</evidence>
<protein>
    <recommendedName>
        <fullName evidence="11">GerAB/ArcD/ProY family transporter</fullName>
    </recommendedName>
</protein>
<feature type="transmembrane region" description="Helical" evidence="8">
    <location>
        <begin position="40"/>
        <end position="58"/>
    </location>
</feature>
<dbReference type="RefSeq" id="WP_148132536.1">
    <property type="nucleotide sequence ID" value="NZ_CP017634.1"/>
</dbReference>
<feature type="transmembrane region" description="Helical" evidence="8">
    <location>
        <begin position="12"/>
        <end position="28"/>
    </location>
</feature>
<feature type="transmembrane region" description="Helical" evidence="8">
    <location>
        <begin position="78"/>
        <end position="96"/>
    </location>
</feature>
<feature type="transmembrane region" description="Helical" evidence="8">
    <location>
        <begin position="108"/>
        <end position="134"/>
    </location>
</feature>
<evidence type="ECO:0000313" key="9">
    <source>
        <dbReference type="EMBL" id="ATW23398.1"/>
    </source>
</evidence>